<dbReference type="EMBL" id="JAIWYP010000004">
    <property type="protein sequence ID" value="KAH3837641.1"/>
    <property type="molecule type" value="Genomic_DNA"/>
</dbReference>
<organism evidence="1 2">
    <name type="scientific">Dreissena polymorpha</name>
    <name type="common">Zebra mussel</name>
    <name type="synonym">Mytilus polymorpha</name>
    <dbReference type="NCBI Taxonomy" id="45954"/>
    <lineage>
        <taxon>Eukaryota</taxon>
        <taxon>Metazoa</taxon>
        <taxon>Spiralia</taxon>
        <taxon>Lophotrochozoa</taxon>
        <taxon>Mollusca</taxon>
        <taxon>Bivalvia</taxon>
        <taxon>Autobranchia</taxon>
        <taxon>Heteroconchia</taxon>
        <taxon>Euheterodonta</taxon>
        <taxon>Imparidentia</taxon>
        <taxon>Neoheterodontei</taxon>
        <taxon>Myida</taxon>
        <taxon>Dreissenoidea</taxon>
        <taxon>Dreissenidae</taxon>
        <taxon>Dreissena</taxon>
    </lineage>
</organism>
<comment type="caution">
    <text evidence="1">The sequence shown here is derived from an EMBL/GenBank/DDBJ whole genome shotgun (WGS) entry which is preliminary data.</text>
</comment>
<sequence>MVSSCRILLIAPWLPRRSWFNDLFSLVYDYPTKLPYRLIFCLKEADYMRIQKCSTYTYGRYQAIPA</sequence>
<evidence type="ECO:0000313" key="2">
    <source>
        <dbReference type="Proteomes" id="UP000828390"/>
    </source>
</evidence>
<proteinExistence type="predicted"/>
<name>A0A9D4KEA9_DREPO</name>
<dbReference type="Proteomes" id="UP000828390">
    <property type="component" value="Unassembled WGS sequence"/>
</dbReference>
<protein>
    <submittedName>
        <fullName evidence="1">Uncharacterized protein</fullName>
    </submittedName>
</protein>
<evidence type="ECO:0000313" key="1">
    <source>
        <dbReference type="EMBL" id="KAH3837641.1"/>
    </source>
</evidence>
<accession>A0A9D4KEA9</accession>
<reference evidence="1" key="2">
    <citation type="submission" date="2020-11" db="EMBL/GenBank/DDBJ databases">
        <authorList>
            <person name="McCartney M.A."/>
            <person name="Auch B."/>
            <person name="Kono T."/>
            <person name="Mallez S."/>
            <person name="Becker A."/>
            <person name="Gohl D.M."/>
            <person name="Silverstein K.A.T."/>
            <person name="Koren S."/>
            <person name="Bechman K.B."/>
            <person name="Herman A."/>
            <person name="Abrahante J.E."/>
            <person name="Garbe J."/>
        </authorList>
    </citation>
    <scope>NUCLEOTIDE SEQUENCE</scope>
    <source>
        <strain evidence="1">Duluth1</strain>
        <tissue evidence="1">Whole animal</tissue>
    </source>
</reference>
<dbReference type="AlphaFoldDB" id="A0A9D4KEA9"/>
<gene>
    <name evidence="1" type="ORF">DPMN_111041</name>
</gene>
<keyword evidence="2" id="KW-1185">Reference proteome</keyword>
<reference evidence="1" key="1">
    <citation type="journal article" date="2019" name="bioRxiv">
        <title>The Genome of the Zebra Mussel, Dreissena polymorpha: A Resource for Invasive Species Research.</title>
        <authorList>
            <person name="McCartney M.A."/>
            <person name="Auch B."/>
            <person name="Kono T."/>
            <person name="Mallez S."/>
            <person name="Zhang Y."/>
            <person name="Obille A."/>
            <person name="Becker A."/>
            <person name="Abrahante J.E."/>
            <person name="Garbe J."/>
            <person name="Badalamenti J.P."/>
            <person name="Herman A."/>
            <person name="Mangelson H."/>
            <person name="Liachko I."/>
            <person name="Sullivan S."/>
            <person name="Sone E.D."/>
            <person name="Koren S."/>
            <person name="Silverstein K.A.T."/>
            <person name="Beckman K.B."/>
            <person name="Gohl D.M."/>
        </authorList>
    </citation>
    <scope>NUCLEOTIDE SEQUENCE</scope>
    <source>
        <strain evidence="1">Duluth1</strain>
        <tissue evidence="1">Whole animal</tissue>
    </source>
</reference>